<dbReference type="GeneID" id="95604794"/>
<keyword evidence="3" id="KW-0489">Methyltransferase</keyword>
<dbReference type="Proteomes" id="UP001164506">
    <property type="component" value="Chromosome"/>
</dbReference>
<evidence type="ECO:0000313" key="3">
    <source>
        <dbReference type="EMBL" id="UZX26736.1"/>
    </source>
</evidence>
<reference evidence="3" key="1">
    <citation type="submission" date="2021-09" db="EMBL/GenBank/DDBJ databases">
        <title>Complete genome sequence and metabolic characterization of Streptomyces tanashiensis DSM 731 the producer of antibacterial Kalafungin and diverse secondary metabolites.</title>
        <authorList>
            <person name="Abbasi M.N."/>
            <person name="Anwar M.N."/>
            <person name="Alam K."/>
            <person name="Shoaib M."/>
            <person name="Lin Z."/>
            <person name="Hayat M."/>
            <person name="Ali M.I."/>
            <person name="Malik H.M.T."/>
            <person name="Ahmed I."/>
            <person name="Li A."/>
            <person name="Hailong Wang H."/>
            <person name="Zhang Y."/>
        </authorList>
    </citation>
    <scope>NUCLEOTIDE SEQUENCE</scope>
    <source>
        <strain evidence="3">Kala</strain>
    </source>
</reference>
<sequence length="388" mass="41772">MAWTLEGRLEGTARWYSANGTPHPQHIVSVADTISVAAAHRMMAEGTALLWTGDYPSARRLLAAVGRRAERASQPRAQSPTDAFLLHRRDQARRARLLGMLLIPYDDDWTIPLRRAPRVQEACLHAHGPSAGAGVGSLRELLGVIGAHEWRTKGVEIPALGGGRIHPHYGVFSPVRGEYVDLVAEAELPPGATAFDIGTGTGVLSVVLARRGLRHVVATDHDVRAVHCARDNVARLGLATRVAVRHADLFPAGRAHLIVCNPPWLPGRPRTPLDQAVYDPDSRMLRRFLTGLPHHLEPGGEGWLILSDLAERLGLRGRTELEDAIAAAGLRVLSRTVTKPRHPRATDPSDPLHRARSGETTSLWRLGTAGTSGGRVAGVVGSATSGRG</sequence>
<dbReference type="RefSeq" id="WP_267260543.1">
    <property type="nucleotide sequence ID" value="NZ_CP084204.1"/>
</dbReference>
<dbReference type="CDD" id="cd02440">
    <property type="entry name" value="AdoMet_MTases"/>
    <property type="match status" value="1"/>
</dbReference>
<accession>A0ABY6RA73</accession>
<evidence type="ECO:0000259" key="2">
    <source>
        <dbReference type="Pfam" id="PF05175"/>
    </source>
</evidence>
<name>A0ABY6RA73_9ACTN</name>
<dbReference type="PANTHER" id="PTHR18895:SF74">
    <property type="entry name" value="MTRF1L RELEASE FACTOR GLUTAMINE METHYLTRANSFERASE"/>
    <property type="match status" value="1"/>
</dbReference>
<protein>
    <submittedName>
        <fullName evidence="3">Class I SAM-dependent methyltransferase</fullName>
    </submittedName>
</protein>
<keyword evidence="3" id="KW-0808">Transferase</keyword>
<dbReference type="PANTHER" id="PTHR18895">
    <property type="entry name" value="HEMK METHYLTRANSFERASE"/>
    <property type="match status" value="1"/>
</dbReference>
<dbReference type="InterPro" id="IPR050320">
    <property type="entry name" value="N5-glutamine_MTase"/>
</dbReference>
<organism evidence="3 4">
    <name type="scientific">Streptomyces tanashiensis</name>
    <dbReference type="NCBI Taxonomy" id="67367"/>
    <lineage>
        <taxon>Bacteria</taxon>
        <taxon>Bacillati</taxon>
        <taxon>Actinomycetota</taxon>
        <taxon>Actinomycetes</taxon>
        <taxon>Kitasatosporales</taxon>
        <taxon>Streptomycetaceae</taxon>
        <taxon>Streptomyces</taxon>
    </lineage>
</organism>
<keyword evidence="4" id="KW-1185">Reference proteome</keyword>
<evidence type="ECO:0000313" key="4">
    <source>
        <dbReference type="Proteomes" id="UP001164506"/>
    </source>
</evidence>
<dbReference type="Gene3D" id="3.40.50.150">
    <property type="entry name" value="Vaccinia Virus protein VP39"/>
    <property type="match status" value="1"/>
</dbReference>
<dbReference type="Pfam" id="PF05175">
    <property type="entry name" value="MTS"/>
    <property type="match status" value="1"/>
</dbReference>
<dbReference type="SUPFAM" id="SSF53335">
    <property type="entry name" value="S-adenosyl-L-methionine-dependent methyltransferases"/>
    <property type="match status" value="1"/>
</dbReference>
<evidence type="ECO:0000256" key="1">
    <source>
        <dbReference type="SAM" id="MobiDB-lite"/>
    </source>
</evidence>
<feature type="domain" description="Methyltransferase small" evidence="2">
    <location>
        <begin position="190"/>
        <end position="306"/>
    </location>
</feature>
<dbReference type="InterPro" id="IPR002052">
    <property type="entry name" value="DNA_methylase_N6_adenine_CS"/>
</dbReference>
<dbReference type="InterPro" id="IPR029063">
    <property type="entry name" value="SAM-dependent_MTases_sf"/>
</dbReference>
<proteinExistence type="predicted"/>
<gene>
    <name evidence="3" type="ORF">LDH80_35175</name>
</gene>
<dbReference type="GO" id="GO:0008168">
    <property type="term" value="F:methyltransferase activity"/>
    <property type="evidence" value="ECO:0007669"/>
    <property type="project" value="UniProtKB-KW"/>
</dbReference>
<feature type="region of interest" description="Disordered" evidence="1">
    <location>
        <begin position="338"/>
        <end position="368"/>
    </location>
</feature>
<dbReference type="GO" id="GO:0032259">
    <property type="term" value="P:methylation"/>
    <property type="evidence" value="ECO:0007669"/>
    <property type="project" value="UniProtKB-KW"/>
</dbReference>
<dbReference type="EMBL" id="CP084204">
    <property type="protein sequence ID" value="UZX26736.1"/>
    <property type="molecule type" value="Genomic_DNA"/>
</dbReference>
<feature type="compositionally biased region" description="Basic and acidic residues" evidence="1">
    <location>
        <begin position="344"/>
        <end position="357"/>
    </location>
</feature>
<dbReference type="PROSITE" id="PS00092">
    <property type="entry name" value="N6_MTASE"/>
    <property type="match status" value="1"/>
</dbReference>
<dbReference type="InterPro" id="IPR007848">
    <property type="entry name" value="Small_mtfrase_dom"/>
</dbReference>